<gene>
    <name evidence="15" type="ORF">F2Q65_08215</name>
</gene>
<evidence type="ECO:0000256" key="13">
    <source>
        <dbReference type="SAM" id="Phobius"/>
    </source>
</evidence>
<feature type="transmembrane region" description="Helical" evidence="13">
    <location>
        <begin position="12"/>
        <end position="32"/>
    </location>
</feature>
<dbReference type="GO" id="GO:0022904">
    <property type="term" value="P:respiratory electron transport chain"/>
    <property type="evidence" value="ECO:0007669"/>
    <property type="project" value="InterPro"/>
</dbReference>
<sequence length="182" mass="20261">MAKTRYSLFQRLLHWIIALLIFGLLGMGFLFWGLGYQGLAGLVGEELAGTFYMMHKSFGILLFFLVVLRLLLFRFSPVPDYEVPLTGIERGVSVGTHVLMYLLLIGLPIGGWLATSISGFPVQFFGWSQPGLDPADKALGEQLFLMHGIGGLVLLFVLLLHIGAGLKHWRLKDGIMRRMSLP</sequence>
<name>A0A5M8FLL9_9GAMM</name>
<evidence type="ECO:0000256" key="4">
    <source>
        <dbReference type="ARBA" id="ARBA00022475"/>
    </source>
</evidence>
<comment type="cofactor">
    <cofactor evidence="1">
        <name>heme b</name>
        <dbReference type="ChEBI" id="CHEBI:60344"/>
    </cofactor>
</comment>
<proteinExistence type="inferred from homology"/>
<feature type="transmembrane region" description="Helical" evidence="13">
    <location>
        <begin position="144"/>
        <end position="169"/>
    </location>
</feature>
<dbReference type="GO" id="GO:0009055">
    <property type="term" value="F:electron transfer activity"/>
    <property type="evidence" value="ECO:0007669"/>
    <property type="project" value="InterPro"/>
</dbReference>
<keyword evidence="4" id="KW-1003">Cell membrane</keyword>
<evidence type="ECO:0000256" key="2">
    <source>
        <dbReference type="ARBA" id="ARBA00004651"/>
    </source>
</evidence>
<evidence type="ECO:0000256" key="6">
    <source>
        <dbReference type="ARBA" id="ARBA00022692"/>
    </source>
</evidence>
<keyword evidence="6 13" id="KW-0812">Transmembrane</keyword>
<dbReference type="PANTHER" id="PTHR30529:SF1">
    <property type="entry name" value="CYTOCHROME B561 HOMOLOG 2"/>
    <property type="match status" value="1"/>
</dbReference>
<keyword evidence="16" id="KW-1185">Reference proteome</keyword>
<dbReference type="InterPro" id="IPR052168">
    <property type="entry name" value="Cytochrome_b561_oxidase"/>
</dbReference>
<evidence type="ECO:0000256" key="8">
    <source>
        <dbReference type="ARBA" id="ARBA00022982"/>
    </source>
</evidence>
<evidence type="ECO:0000256" key="11">
    <source>
        <dbReference type="ARBA" id="ARBA00023136"/>
    </source>
</evidence>
<evidence type="ECO:0000256" key="9">
    <source>
        <dbReference type="ARBA" id="ARBA00022989"/>
    </source>
</evidence>
<dbReference type="Gene3D" id="1.20.950.20">
    <property type="entry name" value="Transmembrane di-heme cytochromes, Chain C"/>
    <property type="match status" value="1"/>
</dbReference>
<keyword evidence="5" id="KW-0349">Heme</keyword>
<dbReference type="GO" id="GO:0046872">
    <property type="term" value="F:metal ion binding"/>
    <property type="evidence" value="ECO:0007669"/>
    <property type="project" value="UniProtKB-KW"/>
</dbReference>
<dbReference type="GO" id="GO:0005886">
    <property type="term" value="C:plasma membrane"/>
    <property type="evidence" value="ECO:0007669"/>
    <property type="project" value="UniProtKB-SubCell"/>
</dbReference>
<dbReference type="InterPro" id="IPR016174">
    <property type="entry name" value="Di-haem_cyt_TM"/>
</dbReference>
<dbReference type="InterPro" id="IPR011577">
    <property type="entry name" value="Cyt_b561_bac/Ni-Hgenase"/>
</dbReference>
<evidence type="ECO:0000256" key="10">
    <source>
        <dbReference type="ARBA" id="ARBA00023004"/>
    </source>
</evidence>
<dbReference type="GO" id="GO:0020037">
    <property type="term" value="F:heme binding"/>
    <property type="evidence" value="ECO:0007669"/>
    <property type="project" value="TreeGrafter"/>
</dbReference>
<evidence type="ECO:0000256" key="5">
    <source>
        <dbReference type="ARBA" id="ARBA00022617"/>
    </source>
</evidence>
<feature type="transmembrane region" description="Helical" evidence="13">
    <location>
        <begin position="98"/>
        <end position="124"/>
    </location>
</feature>
<dbReference type="EMBL" id="VWXX01000008">
    <property type="protein sequence ID" value="KAA6185669.1"/>
    <property type="molecule type" value="Genomic_DNA"/>
</dbReference>
<evidence type="ECO:0000313" key="15">
    <source>
        <dbReference type="EMBL" id="KAA6185669.1"/>
    </source>
</evidence>
<evidence type="ECO:0000256" key="3">
    <source>
        <dbReference type="ARBA" id="ARBA00022448"/>
    </source>
</evidence>
<comment type="subcellular location">
    <subcellularLocation>
        <location evidence="2">Cell membrane</location>
        <topology evidence="2">Multi-pass membrane protein</topology>
    </subcellularLocation>
</comment>
<dbReference type="SUPFAM" id="SSF81342">
    <property type="entry name" value="Transmembrane di-heme cytochromes"/>
    <property type="match status" value="1"/>
</dbReference>
<protein>
    <submittedName>
        <fullName evidence="15">Cytochrome b</fullName>
    </submittedName>
</protein>
<keyword evidence="9 13" id="KW-1133">Transmembrane helix</keyword>
<keyword evidence="11 13" id="KW-0472">Membrane</keyword>
<feature type="transmembrane region" description="Helical" evidence="13">
    <location>
        <begin position="52"/>
        <end position="72"/>
    </location>
</feature>
<evidence type="ECO:0000256" key="7">
    <source>
        <dbReference type="ARBA" id="ARBA00022723"/>
    </source>
</evidence>
<comment type="similarity">
    <text evidence="12">Belongs to the cytochrome b561 family.</text>
</comment>
<keyword evidence="3" id="KW-0813">Transport</keyword>
<feature type="domain" description="Cytochrome b561 bacterial/Ni-hydrogenase" evidence="14">
    <location>
        <begin position="5"/>
        <end position="179"/>
    </location>
</feature>
<dbReference type="AlphaFoldDB" id="A0A5M8FLL9"/>
<dbReference type="Pfam" id="PF01292">
    <property type="entry name" value="Ni_hydr_CYTB"/>
    <property type="match status" value="1"/>
</dbReference>
<reference evidence="15 16" key="1">
    <citation type="submission" date="2019-09" db="EMBL/GenBank/DDBJ databases">
        <title>Whole-genome sequence of the purple sulfur bacterium Thiohalocapsa marina DSM 19078.</title>
        <authorList>
            <person name="Kyndt J.A."/>
            <person name="Meyer T.E."/>
        </authorList>
    </citation>
    <scope>NUCLEOTIDE SEQUENCE [LARGE SCALE GENOMIC DNA]</scope>
    <source>
        <strain evidence="15 16">DSM 19078</strain>
    </source>
</reference>
<dbReference type="RefSeq" id="WP_150092263.1">
    <property type="nucleotide sequence ID" value="NZ_JBFUOH010000003.1"/>
</dbReference>
<evidence type="ECO:0000256" key="12">
    <source>
        <dbReference type="ARBA" id="ARBA00037975"/>
    </source>
</evidence>
<dbReference type="OrthoDB" id="1247465at2"/>
<organism evidence="15 16">
    <name type="scientific">Thiohalocapsa marina</name>
    <dbReference type="NCBI Taxonomy" id="424902"/>
    <lineage>
        <taxon>Bacteria</taxon>
        <taxon>Pseudomonadati</taxon>
        <taxon>Pseudomonadota</taxon>
        <taxon>Gammaproteobacteria</taxon>
        <taxon>Chromatiales</taxon>
        <taxon>Chromatiaceae</taxon>
        <taxon>Thiohalocapsa</taxon>
    </lineage>
</organism>
<evidence type="ECO:0000313" key="16">
    <source>
        <dbReference type="Proteomes" id="UP000322981"/>
    </source>
</evidence>
<dbReference type="Proteomes" id="UP000322981">
    <property type="component" value="Unassembled WGS sequence"/>
</dbReference>
<keyword evidence="8" id="KW-0249">Electron transport</keyword>
<comment type="caution">
    <text evidence="15">The sequence shown here is derived from an EMBL/GenBank/DDBJ whole genome shotgun (WGS) entry which is preliminary data.</text>
</comment>
<dbReference type="PANTHER" id="PTHR30529">
    <property type="entry name" value="CYTOCHROME B561"/>
    <property type="match status" value="1"/>
</dbReference>
<keyword evidence="10" id="KW-0408">Iron</keyword>
<keyword evidence="7" id="KW-0479">Metal-binding</keyword>
<accession>A0A5M8FLL9</accession>
<evidence type="ECO:0000259" key="14">
    <source>
        <dbReference type="Pfam" id="PF01292"/>
    </source>
</evidence>
<evidence type="ECO:0000256" key="1">
    <source>
        <dbReference type="ARBA" id="ARBA00001970"/>
    </source>
</evidence>